<evidence type="ECO:0000313" key="1">
    <source>
        <dbReference type="EMBL" id="DAD79079.1"/>
    </source>
</evidence>
<name>A0A8S5MAG9_9CAUD</name>
<accession>A0A8S5MAG9</accession>
<proteinExistence type="predicted"/>
<reference evidence="1" key="1">
    <citation type="journal article" date="2021" name="Proc. Natl. Acad. Sci. U.S.A.">
        <title>A Catalog of Tens of Thousands of Viruses from Human Metagenomes Reveals Hidden Associations with Chronic Diseases.</title>
        <authorList>
            <person name="Tisza M.J."/>
            <person name="Buck C.B."/>
        </authorList>
    </citation>
    <scope>NUCLEOTIDE SEQUENCE</scope>
    <source>
        <strain evidence="1">CtrG012</strain>
    </source>
</reference>
<sequence length="120" mass="13505">MIADVKILIKGATGYDVKDFDMALLEYIYNGEVQHVLNDCNLKELPGELQHTVDEATAGRFMQMSKPAILSADELDVVKSIKEGDTTVELGGTSVEQRMDALIALWTKERDLGCFRRLRW</sequence>
<protein>
    <submittedName>
        <fullName evidence="1">Tail connector protein</fullName>
    </submittedName>
</protein>
<dbReference type="EMBL" id="BK014857">
    <property type="protein sequence ID" value="DAD79079.1"/>
    <property type="molecule type" value="Genomic_DNA"/>
</dbReference>
<organism evidence="1">
    <name type="scientific">Siphoviridae sp. ctrG012</name>
    <dbReference type="NCBI Taxonomy" id="2826475"/>
    <lineage>
        <taxon>Viruses</taxon>
        <taxon>Duplodnaviria</taxon>
        <taxon>Heunggongvirae</taxon>
        <taxon>Uroviricota</taxon>
        <taxon>Caudoviricetes</taxon>
    </lineage>
</organism>